<evidence type="ECO:0000256" key="4">
    <source>
        <dbReference type="ARBA" id="ARBA00023239"/>
    </source>
</evidence>
<dbReference type="InterPro" id="IPR011057">
    <property type="entry name" value="Mss4-like_sf"/>
</dbReference>
<keyword evidence="4" id="KW-0456">Lyase</keyword>
<dbReference type="GO" id="GO:0016846">
    <property type="term" value="F:carbon-sulfur lyase activity"/>
    <property type="evidence" value="ECO:0007669"/>
    <property type="project" value="InterPro"/>
</dbReference>
<dbReference type="Gene3D" id="3.90.1590.10">
    <property type="entry name" value="glutathione-dependent formaldehyde- activating enzyme (gfa)"/>
    <property type="match status" value="1"/>
</dbReference>
<evidence type="ECO:0000313" key="7">
    <source>
        <dbReference type="Proteomes" id="UP000001424"/>
    </source>
</evidence>
<dbReference type="SUPFAM" id="SSF51316">
    <property type="entry name" value="Mss4-like"/>
    <property type="match status" value="1"/>
</dbReference>
<keyword evidence="2" id="KW-0479">Metal-binding</keyword>
<accession>Q7NXI7</accession>
<name>Q7NXI7_CHRVO</name>
<dbReference type="KEGG" id="cvi:CV_1639"/>
<dbReference type="InterPro" id="IPR006913">
    <property type="entry name" value="CENP-V/GFA"/>
</dbReference>
<dbReference type="GO" id="GO:0046872">
    <property type="term" value="F:metal ion binding"/>
    <property type="evidence" value="ECO:0007669"/>
    <property type="project" value="UniProtKB-KW"/>
</dbReference>
<sequence>MMVSGGVHVPFYAALAGYASDVQRRFDGFFALAAWLRHSEKEARQRPHSNPAGGSSMSVGLTGGCLCGAVRYRLRGTPFHITHCHCRSCRRASGAAFVTWFTVRVHELEWRGEKPVQYHSSAAVSRGFCPHCGSTLTYFHESDPEEIDVTAASLDMPEALAPEHHSWWEQRLEWGTASAQGALPVHQREGG</sequence>
<keyword evidence="3" id="KW-0862">Zinc</keyword>
<dbReference type="PANTHER" id="PTHR33337">
    <property type="entry name" value="GFA DOMAIN-CONTAINING PROTEIN"/>
    <property type="match status" value="1"/>
</dbReference>
<comment type="similarity">
    <text evidence="1">Belongs to the Gfa family.</text>
</comment>
<dbReference type="PANTHER" id="PTHR33337:SF40">
    <property type="entry name" value="CENP-V_GFA DOMAIN-CONTAINING PROTEIN-RELATED"/>
    <property type="match status" value="1"/>
</dbReference>
<feature type="domain" description="CENP-V/GFA" evidence="5">
    <location>
        <begin position="61"/>
        <end position="169"/>
    </location>
</feature>
<dbReference type="EMBL" id="AE016825">
    <property type="protein sequence ID" value="AAQ59315.1"/>
    <property type="molecule type" value="Genomic_DNA"/>
</dbReference>
<dbReference type="SMR" id="Q7NXI7"/>
<dbReference type="Proteomes" id="UP000001424">
    <property type="component" value="Chromosome"/>
</dbReference>
<keyword evidence="7" id="KW-1185">Reference proteome</keyword>
<dbReference type="AlphaFoldDB" id="Q7NXI7"/>
<dbReference type="eggNOG" id="COG3791">
    <property type="taxonomic scope" value="Bacteria"/>
</dbReference>
<evidence type="ECO:0000256" key="2">
    <source>
        <dbReference type="ARBA" id="ARBA00022723"/>
    </source>
</evidence>
<protein>
    <recommendedName>
        <fullName evidence="5">CENP-V/GFA domain-containing protein</fullName>
    </recommendedName>
</protein>
<dbReference type="PROSITE" id="PS51891">
    <property type="entry name" value="CENP_V_GFA"/>
    <property type="match status" value="1"/>
</dbReference>
<dbReference type="STRING" id="243365.CV_1639"/>
<evidence type="ECO:0000256" key="3">
    <source>
        <dbReference type="ARBA" id="ARBA00022833"/>
    </source>
</evidence>
<dbReference type="HOGENOM" id="CLU_1419219_0_0_4"/>
<dbReference type="Pfam" id="PF04828">
    <property type="entry name" value="GFA"/>
    <property type="match status" value="1"/>
</dbReference>
<evidence type="ECO:0000259" key="5">
    <source>
        <dbReference type="PROSITE" id="PS51891"/>
    </source>
</evidence>
<proteinExistence type="inferred from homology"/>
<gene>
    <name evidence="6" type="ordered locus">CV_1639</name>
</gene>
<evidence type="ECO:0000256" key="1">
    <source>
        <dbReference type="ARBA" id="ARBA00005495"/>
    </source>
</evidence>
<organism evidence="6 7">
    <name type="scientific">Chromobacterium violaceum (strain ATCC 12472 / DSM 30191 / JCM 1249 / CCUG 213 / NBRC 12614 / NCIMB 9131 / NCTC 9757 / MK)</name>
    <dbReference type="NCBI Taxonomy" id="243365"/>
    <lineage>
        <taxon>Bacteria</taxon>
        <taxon>Pseudomonadati</taxon>
        <taxon>Pseudomonadota</taxon>
        <taxon>Betaproteobacteria</taxon>
        <taxon>Neisseriales</taxon>
        <taxon>Chromobacteriaceae</taxon>
        <taxon>Chromobacterium</taxon>
    </lineage>
</organism>
<reference evidence="6 7" key="1">
    <citation type="journal article" date="2003" name="Proc. Natl. Acad. Sci. U.S.A.">
        <title>The complete genome sequence of Chromobacterium violaceum reveals remarkable and exploitable bacterial adaptability.</title>
        <authorList>
            <person name="Vasconcelos A.T.R."/>
            <person name="de Almeida D.F."/>
            <person name="Almeida F.C."/>
            <person name="de Almeida L.G.P."/>
            <person name="de Almeida R."/>
            <person name="Goncalves J.A.A."/>
            <person name="Andrade E.M."/>
            <person name="Antonio R.V."/>
            <person name="Araripe J."/>
            <person name="de Araujo M.F.F."/>
            <person name="Filho S.A."/>
            <person name="Azevedo V."/>
            <person name="Batista A.J."/>
            <person name="Bataus L.A.M."/>
            <person name="Batista J.S."/>
            <person name="Belo A."/>
            <person name="vander Berg C."/>
            <person name="Blamey J."/>
            <person name="Bogo M."/>
            <person name="Bonato S."/>
            <person name="Bordignon J."/>
            <person name="Brito C.A."/>
            <person name="Brocchi M."/>
            <person name="Burity H.A."/>
            <person name="Camargo A.A."/>
            <person name="Cardoso D.D.P."/>
            <person name="Carneiro N.P."/>
            <person name="Carraro D.M."/>
            <person name="Carvalho C.M.B."/>
            <person name="Cascardo J.C.M."/>
            <person name="Cavada B.S."/>
            <person name="Chueire L.M.O."/>
            <person name="Pasa T.B.C."/>
            <person name="Duran N."/>
            <person name="Fagundes N."/>
            <person name="Falcao C.L."/>
            <person name="Fantinatti F."/>
            <person name="Farias I.P."/>
            <person name="Felipe M.S.S."/>
            <person name="Ferrari L.P."/>
            <person name="Ferro J.A."/>
            <person name="Ferro M.I.T."/>
            <person name="Franco G.R."/>
            <person name="Freitas N.S.A."/>
            <person name="Furlan L.R."/>
            <person name="Gazzinelli R.T."/>
            <person name="Gomes E.A."/>
            <person name="Goncalves P.R."/>
            <person name="Grangeiro T.B."/>
            <person name="Grattapaglia D."/>
            <person name="Grisard E.C."/>
            <person name="Guimaraes C.T."/>
            <person name="Hanna E.S."/>
            <person name="Hungria M."/>
            <person name="Jardim S.N."/>
            <person name="Laurino J."/>
            <person name="Leoi L.C.T."/>
            <person name="Fassarella L."/>
            <person name="Lima A."/>
            <person name="Loureiro M.F."/>
            <person name="Lyra M.C.P."/>
            <person name="Macedo M."/>
            <person name="Madeira H.M.F."/>
            <person name="Manfio G.P."/>
            <person name="Maranhao A.Q."/>
            <person name="Martins W.S."/>
            <person name="di Mauro S.M.Z."/>
            <person name="de Medeiros S.R.B."/>
            <person name="Meissner R.D.V."/>
            <person name="Menck C.F.M."/>
            <person name="Moreira M.A.M."/>
            <person name="Nascimento F.F."/>
            <person name="Nicolas M.F."/>
            <person name="Oliveira J.G."/>
            <person name="Oliveira S.C."/>
            <person name="Paixao R.F.C."/>
            <person name="Parente J.A."/>
            <person name="Pedrosa F.O."/>
            <person name="Pena S.J.D."/>
            <person name="Perreira J.O."/>
            <person name="Perreira M."/>
            <person name="Pinto L.S.R.C."/>
            <person name="Pinto L.S."/>
            <person name="Porto J.I.R."/>
            <person name="Potrich D.P."/>
            <person name="Neto C.E.R."/>
            <person name="Reis A.M.M."/>
            <person name="Rigo L.U."/>
            <person name="Rondinelli E."/>
            <person name="dos Santos E.B.P."/>
            <person name="Santos F.R."/>
            <person name="Schneider M.P.C."/>
            <person name="Seuanez H.N."/>
            <person name="Silva A.M.R."/>
            <person name="da Silva A.L.C."/>
            <person name="Silva D.W."/>
            <person name="Silva R."/>
            <person name="Simoes I.C."/>
            <person name="Simon D."/>
            <person name="Soares C.M.A."/>
            <person name="Soares R.B.A."/>
            <person name="Souza E.M."/>
            <person name="Souza K.R.L."/>
            <person name="Souza R.C."/>
            <person name="Steffens M.B.R."/>
            <person name="Steindel M."/>
            <person name="Teixeira S.R."/>
            <person name="Urmenyi T."/>
            <person name="Vettore A."/>
            <person name="Wassem R."/>
            <person name="Zaha A."/>
            <person name="Simpson A.J.G."/>
        </authorList>
    </citation>
    <scope>NUCLEOTIDE SEQUENCE [LARGE SCALE GENOMIC DNA]</scope>
    <source>
        <strain evidence="7">ATCC 12472 / DSM 30191 / JCM 1249 / NBRC 12614 / NCIMB 9131 / NCTC 9757</strain>
    </source>
</reference>
<evidence type="ECO:0000313" key="6">
    <source>
        <dbReference type="EMBL" id="AAQ59315.1"/>
    </source>
</evidence>